<dbReference type="HAMAP" id="MF_01940">
    <property type="entry name" value="RNA_CPDase"/>
    <property type="match status" value="1"/>
</dbReference>
<dbReference type="InterPro" id="IPR009097">
    <property type="entry name" value="Cyclic_Pdiesterase"/>
</dbReference>
<feature type="active site" description="Proton acceptor" evidence="2">
    <location>
        <position position="206"/>
    </location>
</feature>
<feature type="region of interest" description="Disordered" evidence="3">
    <location>
        <begin position="68"/>
        <end position="119"/>
    </location>
</feature>
<feature type="compositionally biased region" description="Basic residues" evidence="3">
    <location>
        <begin position="76"/>
        <end position="89"/>
    </location>
</feature>
<proteinExistence type="inferred from homology"/>
<feature type="short sequence motif" description="HXTX 2" evidence="2">
    <location>
        <begin position="206"/>
        <end position="209"/>
    </location>
</feature>
<evidence type="ECO:0000256" key="3">
    <source>
        <dbReference type="SAM" id="MobiDB-lite"/>
    </source>
</evidence>
<dbReference type="EC" id="3.1.4.58" evidence="2"/>
<feature type="domain" description="Phosphoesterase HXTX" evidence="4">
    <location>
        <begin position="30"/>
        <end position="72"/>
    </location>
</feature>
<name>A0A810MUY4_9ACTN</name>
<comment type="function">
    <text evidence="2">Hydrolyzes RNA 2',3'-cyclic phosphodiester to an RNA 2'-phosphomonoester.</text>
</comment>
<reference evidence="5" key="1">
    <citation type="submission" date="2020-08" db="EMBL/GenBank/DDBJ databases">
        <title>Whole genome shotgun sequence of Polymorphospora rubra NBRC 101157.</title>
        <authorList>
            <person name="Komaki H."/>
            <person name="Tamura T."/>
        </authorList>
    </citation>
    <scope>NUCLEOTIDE SEQUENCE</scope>
    <source>
        <strain evidence="5">NBRC 101157</strain>
    </source>
</reference>
<comment type="similarity">
    <text evidence="2">Belongs to the 2H phosphoesterase superfamily. ThpR family.</text>
</comment>
<protein>
    <recommendedName>
        <fullName evidence="2">RNA 2',3'-cyclic phosphodiesterase</fullName>
        <shortName evidence="2">RNA 2',3'-CPDase</shortName>
        <ecNumber evidence="2">3.1.4.58</ecNumber>
    </recommendedName>
</protein>
<dbReference type="PANTHER" id="PTHR35561:SF1">
    <property type="entry name" value="RNA 2',3'-CYCLIC PHOSPHODIESTERASE"/>
    <property type="match status" value="1"/>
</dbReference>
<gene>
    <name evidence="5" type="ORF">Prubr_20270</name>
</gene>
<comment type="catalytic activity">
    <reaction evidence="2">
        <text>a 3'-end 2',3'-cyclophospho-ribonucleotide-RNA + H2O = a 3'-end 2'-phospho-ribonucleotide-RNA + H(+)</text>
        <dbReference type="Rhea" id="RHEA:11828"/>
        <dbReference type="Rhea" id="RHEA-COMP:10464"/>
        <dbReference type="Rhea" id="RHEA-COMP:17353"/>
        <dbReference type="ChEBI" id="CHEBI:15377"/>
        <dbReference type="ChEBI" id="CHEBI:15378"/>
        <dbReference type="ChEBI" id="CHEBI:83064"/>
        <dbReference type="ChEBI" id="CHEBI:173113"/>
        <dbReference type="EC" id="3.1.4.58"/>
    </reaction>
</comment>
<dbReference type="Pfam" id="PF02834">
    <property type="entry name" value="LigT_PEase"/>
    <property type="match status" value="1"/>
</dbReference>
<evidence type="ECO:0000256" key="2">
    <source>
        <dbReference type="HAMAP-Rule" id="MF_01940"/>
    </source>
</evidence>
<dbReference type="PANTHER" id="PTHR35561">
    <property type="entry name" value="RNA 2',3'-CYCLIC PHOSPHODIESTERASE"/>
    <property type="match status" value="1"/>
</dbReference>
<evidence type="ECO:0000313" key="5">
    <source>
        <dbReference type="EMBL" id="BCJ65006.1"/>
    </source>
</evidence>
<sequence>MRLFVALYPPTEVVTHVGAYADRLRIGQAAADGVNVRRASADNLHVTLAFIGDVEDGRLPDVRDALGRAAQGWRTPSRRRGTTRTRRPARPAELPGSAELSRPADWSCPVEPARPAEPVVPEPGAEADLVVSEPVVSEAVAAEAGAAPVVARLRLAGGGRFGRGRFTVLWVGLDGDVDALALVSDAVRTELRRARVPYDRRPLRPHLTLARPGERLTRAAVNADLVELAGYVGPWWPLAEMVLMRSHPGPRPTYDRLGSWPL</sequence>
<evidence type="ECO:0000256" key="1">
    <source>
        <dbReference type="ARBA" id="ARBA00022801"/>
    </source>
</evidence>
<accession>A0A810MUY4</accession>
<dbReference type="Proteomes" id="UP000680866">
    <property type="component" value="Chromosome"/>
</dbReference>
<dbReference type="SUPFAM" id="SSF55144">
    <property type="entry name" value="LigT-like"/>
    <property type="match status" value="2"/>
</dbReference>
<dbReference type="RefSeq" id="WP_246568519.1">
    <property type="nucleotide sequence ID" value="NZ_AP023359.1"/>
</dbReference>
<dbReference type="EMBL" id="AP023359">
    <property type="protein sequence ID" value="BCJ65006.1"/>
    <property type="molecule type" value="Genomic_DNA"/>
</dbReference>
<feature type="short sequence motif" description="HXTX 1" evidence="2">
    <location>
        <begin position="45"/>
        <end position="48"/>
    </location>
</feature>
<dbReference type="KEGG" id="pry:Prubr_20270"/>
<dbReference type="InterPro" id="IPR004175">
    <property type="entry name" value="RNA_CPDase"/>
</dbReference>
<evidence type="ECO:0000313" key="6">
    <source>
        <dbReference type="Proteomes" id="UP000680866"/>
    </source>
</evidence>
<dbReference type="AlphaFoldDB" id="A0A810MUY4"/>
<keyword evidence="6" id="KW-1185">Reference proteome</keyword>
<dbReference type="Gene3D" id="3.90.1140.10">
    <property type="entry name" value="Cyclic phosphodiesterase"/>
    <property type="match status" value="2"/>
</dbReference>
<feature type="compositionally biased region" description="Low complexity" evidence="3">
    <location>
        <begin position="109"/>
        <end position="119"/>
    </location>
</feature>
<dbReference type="InterPro" id="IPR014051">
    <property type="entry name" value="Phosphoesterase_HXTX"/>
</dbReference>
<keyword evidence="1 2" id="KW-0378">Hydrolase</keyword>
<dbReference type="GO" id="GO:0004113">
    <property type="term" value="F:2',3'-cyclic-nucleotide 3'-phosphodiesterase activity"/>
    <property type="evidence" value="ECO:0007669"/>
    <property type="project" value="InterPro"/>
</dbReference>
<dbReference type="GO" id="GO:0008664">
    <property type="term" value="F:RNA 2',3'-cyclic 3'-phosphodiesterase activity"/>
    <property type="evidence" value="ECO:0007669"/>
    <property type="project" value="UniProtKB-EC"/>
</dbReference>
<organism evidence="5 6">
    <name type="scientific">Polymorphospora rubra</name>
    <dbReference type="NCBI Taxonomy" id="338584"/>
    <lineage>
        <taxon>Bacteria</taxon>
        <taxon>Bacillati</taxon>
        <taxon>Actinomycetota</taxon>
        <taxon>Actinomycetes</taxon>
        <taxon>Micromonosporales</taxon>
        <taxon>Micromonosporaceae</taxon>
        <taxon>Polymorphospora</taxon>
    </lineage>
</organism>
<feature type="active site" description="Proton donor" evidence="2">
    <location>
        <position position="45"/>
    </location>
</feature>
<evidence type="ECO:0000259" key="4">
    <source>
        <dbReference type="Pfam" id="PF02834"/>
    </source>
</evidence>